<dbReference type="RefSeq" id="WP_345337553.1">
    <property type="nucleotide sequence ID" value="NZ_BAABJZ010000107.1"/>
</dbReference>
<dbReference type="InterPro" id="IPR007472">
    <property type="entry name" value="N-end_Aminoacyl_Trfase_C"/>
</dbReference>
<evidence type="ECO:0000259" key="5">
    <source>
        <dbReference type="Pfam" id="PF04376"/>
    </source>
</evidence>
<evidence type="ECO:0000259" key="6">
    <source>
        <dbReference type="Pfam" id="PF04377"/>
    </source>
</evidence>
<comment type="catalytic activity">
    <reaction evidence="4">
        <text>N-terminal L-aspartyl-[protein] + L-leucyl-tRNA(Leu) = N-terminal L-leucyl-L-aspartyl-[protein] + tRNA(Leu) + H(+)</text>
        <dbReference type="Rhea" id="RHEA:50420"/>
        <dbReference type="Rhea" id="RHEA-COMP:9613"/>
        <dbReference type="Rhea" id="RHEA-COMP:9622"/>
        <dbReference type="Rhea" id="RHEA-COMP:12669"/>
        <dbReference type="Rhea" id="RHEA-COMP:12674"/>
        <dbReference type="ChEBI" id="CHEBI:15378"/>
        <dbReference type="ChEBI" id="CHEBI:64720"/>
        <dbReference type="ChEBI" id="CHEBI:78442"/>
        <dbReference type="ChEBI" id="CHEBI:78494"/>
        <dbReference type="ChEBI" id="CHEBI:133042"/>
        <dbReference type="EC" id="2.3.2.29"/>
    </reaction>
</comment>
<accession>A0ABP9FJU2</accession>
<keyword evidence="2 4" id="KW-0808">Transferase</keyword>
<feature type="domain" description="N-end rule aminoacyl transferase C-terminal" evidence="6">
    <location>
        <begin position="104"/>
        <end position="222"/>
    </location>
</feature>
<feature type="domain" description="N-end aminoacyl transferase N-terminal" evidence="5">
    <location>
        <begin position="16"/>
        <end position="83"/>
    </location>
</feature>
<evidence type="ECO:0000256" key="4">
    <source>
        <dbReference type="HAMAP-Rule" id="MF_00689"/>
    </source>
</evidence>
<dbReference type="NCBIfam" id="NF002342">
    <property type="entry name" value="PRK01305.1-3"/>
    <property type="match status" value="1"/>
</dbReference>
<sequence length="233" mass="27033">MSDIRHLKLGISATFPCSYLPDQQEQLLVNCDPVDVNQFGQLLALGFRRSGDQIYRPHCQQCDACVPLRVPVGRFKASASQRRIINKNQDLQWRATLRPQSYHRTLYHHYISERHREGSMFPPSDEQFDRFLLCPWLEILFLEAWLDDELVLVAVTDLLSDSLSATYTFFHPDLAARSLGTRAVLAQIALAQQLNRQHLYLGYQIDQCPKMAYKRHFQPAEQFSEQGWVPCPR</sequence>
<dbReference type="InterPro" id="IPR030700">
    <property type="entry name" value="N-end_Aminoacyl_Trfase"/>
</dbReference>
<comment type="function">
    <text evidence="4">Functions in the N-end rule pathway of protein degradation where it conjugates Leu from its aminoacyl-tRNA to the N-termini of proteins containing an N-terminal aspartate or glutamate.</text>
</comment>
<comment type="catalytic activity">
    <reaction evidence="4">
        <text>N-terminal L-glutamyl-[protein] + L-leucyl-tRNA(Leu) = N-terminal L-leucyl-L-glutamyl-[protein] + tRNA(Leu) + H(+)</text>
        <dbReference type="Rhea" id="RHEA:50412"/>
        <dbReference type="Rhea" id="RHEA-COMP:9613"/>
        <dbReference type="Rhea" id="RHEA-COMP:9622"/>
        <dbReference type="Rhea" id="RHEA-COMP:12664"/>
        <dbReference type="Rhea" id="RHEA-COMP:12668"/>
        <dbReference type="ChEBI" id="CHEBI:15378"/>
        <dbReference type="ChEBI" id="CHEBI:64721"/>
        <dbReference type="ChEBI" id="CHEBI:78442"/>
        <dbReference type="ChEBI" id="CHEBI:78494"/>
        <dbReference type="ChEBI" id="CHEBI:133041"/>
        <dbReference type="EC" id="2.3.2.29"/>
    </reaction>
</comment>
<dbReference type="Pfam" id="PF04377">
    <property type="entry name" value="ATE_C"/>
    <property type="match status" value="1"/>
</dbReference>
<dbReference type="InterPro" id="IPR017138">
    <property type="entry name" value="Asp_Glu_LeuTrfase"/>
</dbReference>
<comment type="subcellular location">
    <subcellularLocation>
        <location evidence="4">Cytoplasm</location>
    </subcellularLocation>
</comment>
<dbReference type="Pfam" id="PF04376">
    <property type="entry name" value="ATE_N"/>
    <property type="match status" value="1"/>
</dbReference>
<dbReference type="EC" id="2.3.2.29" evidence="4"/>
<dbReference type="InterPro" id="IPR007471">
    <property type="entry name" value="N-end_Aminoacyl_Trfase_N"/>
</dbReference>
<comment type="caution">
    <text evidence="7">The sequence shown here is derived from an EMBL/GenBank/DDBJ whole genome shotgun (WGS) entry which is preliminary data.</text>
</comment>
<dbReference type="InterPro" id="IPR016181">
    <property type="entry name" value="Acyl_CoA_acyltransferase"/>
</dbReference>
<keyword evidence="1 4" id="KW-0963">Cytoplasm</keyword>
<evidence type="ECO:0000256" key="3">
    <source>
        <dbReference type="ARBA" id="ARBA00023315"/>
    </source>
</evidence>
<dbReference type="PANTHER" id="PTHR21367:SF1">
    <property type="entry name" value="ARGINYL-TRNA--PROTEIN TRANSFERASE 1"/>
    <property type="match status" value="1"/>
</dbReference>
<gene>
    <name evidence="4" type="primary">bpt</name>
    <name evidence="7" type="ORF">GCM10023333_42680</name>
</gene>
<evidence type="ECO:0000256" key="1">
    <source>
        <dbReference type="ARBA" id="ARBA00022490"/>
    </source>
</evidence>
<reference evidence="8" key="1">
    <citation type="journal article" date="2019" name="Int. J. Syst. Evol. Microbiol.">
        <title>The Global Catalogue of Microorganisms (GCM) 10K type strain sequencing project: providing services to taxonomists for standard genome sequencing and annotation.</title>
        <authorList>
            <consortium name="The Broad Institute Genomics Platform"/>
            <consortium name="The Broad Institute Genome Sequencing Center for Infectious Disease"/>
            <person name="Wu L."/>
            <person name="Ma J."/>
        </authorList>
    </citation>
    <scope>NUCLEOTIDE SEQUENCE [LARGE SCALE GENOMIC DNA]</scope>
    <source>
        <strain evidence="8">JCM 18401</strain>
    </source>
</reference>
<dbReference type="Proteomes" id="UP001499988">
    <property type="component" value="Unassembled WGS sequence"/>
</dbReference>
<evidence type="ECO:0000256" key="2">
    <source>
        <dbReference type="ARBA" id="ARBA00022679"/>
    </source>
</evidence>
<evidence type="ECO:0000313" key="8">
    <source>
        <dbReference type="Proteomes" id="UP001499988"/>
    </source>
</evidence>
<dbReference type="NCBIfam" id="NF002346">
    <property type="entry name" value="PRK01305.2-3"/>
    <property type="match status" value="1"/>
</dbReference>
<dbReference type="PANTHER" id="PTHR21367">
    <property type="entry name" value="ARGININE-TRNA-PROTEIN TRANSFERASE 1"/>
    <property type="match status" value="1"/>
</dbReference>
<comment type="similarity">
    <text evidence="4">Belongs to the R-transferase family. Bpt subfamily.</text>
</comment>
<dbReference type="NCBIfam" id="NF002345">
    <property type="entry name" value="PRK01305.2-2"/>
    <property type="match status" value="1"/>
</dbReference>
<dbReference type="EMBL" id="BAABJZ010000107">
    <property type="protein sequence ID" value="GAA4903823.1"/>
    <property type="molecule type" value="Genomic_DNA"/>
</dbReference>
<dbReference type="NCBIfam" id="NF002341">
    <property type="entry name" value="PRK01305.1-1"/>
    <property type="match status" value="1"/>
</dbReference>
<protein>
    <recommendedName>
        <fullName evidence="4">Aspartate/glutamate leucyltransferase</fullName>
        <ecNumber evidence="4">2.3.2.29</ecNumber>
    </recommendedName>
</protein>
<name>A0ABP9FJU2_9GAMM</name>
<keyword evidence="3 4" id="KW-0012">Acyltransferase</keyword>
<dbReference type="PIRSF" id="PIRSF037208">
    <property type="entry name" value="ATE_pro_prd"/>
    <property type="match status" value="1"/>
</dbReference>
<organism evidence="7 8">
    <name type="scientific">Ferrimonas pelagia</name>
    <dbReference type="NCBI Taxonomy" id="1177826"/>
    <lineage>
        <taxon>Bacteria</taxon>
        <taxon>Pseudomonadati</taxon>
        <taxon>Pseudomonadota</taxon>
        <taxon>Gammaproteobacteria</taxon>
        <taxon>Alteromonadales</taxon>
        <taxon>Ferrimonadaceae</taxon>
        <taxon>Ferrimonas</taxon>
    </lineage>
</organism>
<dbReference type="SUPFAM" id="SSF55729">
    <property type="entry name" value="Acyl-CoA N-acyltransferases (Nat)"/>
    <property type="match status" value="1"/>
</dbReference>
<keyword evidence="8" id="KW-1185">Reference proteome</keyword>
<evidence type="ECO:0000313" key="7">
    <source>
        <dbReference type="EMBL" id="GAA4903823.1"/>
    </source>
</evidence>
<proteinExistence type="inferred from homology"/>
<dbReference type="HAMAP" id="MF_00689">
    <property type="entry name" value="Bpt"/>
    <property type="match status" value="1"/>
</dbReference>